<dbReference type="AlphaFoldDB" id="W5SMH6"/>
<name>W5SMH6_9SPIR</name>
<dbReference type="InterPro" id="IPR000680">
    <property type="entry name" value="Borrelia_lipo"/>
</dbReference>
<geneLocation type="plasmid" evidence="9">
    <name>unnamed</name>
</geneLocation>
<keyword evidence="6 8" id="KW-0998">Cell outer membrane</keyword>
<organism evidence="9">
    <name type="scientific">Borrelia crocidurae DOU</name>
    <dbReference type="NCBI Taxonomy" id="1293575"/>
    <lineage>
        <taxon>Bacteria</taxon>
        <taxon>Pseudomonadati</taxon>
        <taxon>Spirochaetota</taxon>
        <taxon>Spirochaetia</taxon>
        <taxon>Spirochaetales</taxon>
        <taxon>Borreliaceae</taxon>
        <taxon>Borrelia</taxon>
    </lineage>
</organism>
<evidence type="ECO:0000256" key="4">
    <source>
        <dbReference type="ARBA" id="ARBA00023136"/>
    </source>
</evidence>
<dbReference type="Pfam" id="PF00921">
    <property type="entry name" value="Lipoprotein_2"/>
    <property type="match status" value="1"/>
</dbReference>
<gene>
    <name evidence="9" type="ORF">BCD_1777</name>
</gene>
<dbReference type="GO" id="GO:0009279">
    <property type="term" value="C:cell outer membrane"/>
    <property type="evidence" value="ECO:0007669"/>
    <property type="project" value="UniProtKB-SubCell"/>
</dbReference>
<evidence type="ECO:0000256" key="3">
    <source>
        <dbReference type="ARBA" id="ARBA00022729"/>
    </source>
</evidence>
<keyword evidence="5 8" id="KW-0564">Palmitate</keyword>
<keyword evidence="3" id="KW-0732">Signal</keyword>
<evidence type="ECO:0000313" key="9">
    <source>
        <dbReference type="EMBL" id="AHH07843.1"/>
    </source>
</evidence>
<keyword evidence="9" id="KW-0614">Plasmid</keyword>
<reference evidence="9" key="1">
    <citation type="submission" date="2013-02" db="EMBL/GenBank/DDBJ databases">
        <title>Comparative genomics of Borrelia species.</title>
        <authorList>
            <person name="Schwan T.G."/>
            <person name="Raffel S.J."/>
            <person name="Porcella S.F."/>
        </authorList>
    </citation>
    <scope>NUCLEOTIDE SEQUENCE</scope>
    <source>
        <strain evidence="9">DOU</strain>
        <plasmid evidence="9">unnamed</plasmid>
    </source>
</reference>
<protein>
    <recommendedName>
        <fullName evidence="8">Variable large protein</fullName>
    </recommendedName>
</protein>
<evidence type="ECO:0000256" key="2">
    <source>
        <dbReference type="ARBA" id="ARBA00004459"/>
    </source>
</evidence>
<evidence type="ECO:0000256" key="8">
    <source>
        <dbReference type="RuleBase" id="RU363105"/>
    </source>
</evidence>
<proteinExistence type="predicted"/>
<comment type="function">
    <text evidence="1 8">The Vlp and Vsp proteins are antigenically distinct proteins, only one vlp or vsp gene is transcriptionally active at any one time. Switching between these genes is a mechanism of host immune response evasion.</text>
</comment>
<dbReference type="HOGENOM" id="CLU_054711_0_1_12"/>
<evidence type="ECO:0000256" key="7">
    <source>
        <dbReference type="ARBA" id="ARBA00023288"/>
    </source>
</evidence>
<keyword evidence="4 8" id="KW-0472">Membrane</keyword>
<dbReference type="SUPFAM" id="SSF74748">
    <property type="entry name" value="Variable surface antigen VlsE"/>
    <property type="match status" value="1"/>
</dbReference>
<evidence type="ECO:0000256" key="5">
    <source>
        <dbReference type="ARBA" id="ARBA00023139"/>
    </source>
</evidence>
<sequence length="346" mass="35090">MIVIVMGCSSGGVSEGKVNLEAKNSFLESLVKIGEGFYEVFGVFGSAIGDVLGFHAVKSTDNRSEVGKHFEKMEKGLKSTKDKLDGLIKDITSTSHADTKVVEAVIKSSSEVVTELMTLVANLAGVTKANTIIGDTATAAAAVAADSNDVKAIVENVKKIIELANKSGVQIEKGSEGTAVAAGANTNAPAVLNANAAAGAGAGPKLADEVAKADPWAMIDKIKISKTKTAGNASDNDSAGELATANAADANGAGAKSNADLAAAVALKAMTKTGKFSAVANEAGAVKAAATSAVNKVLGVLDVIIRKTVESNLDKIREAVKGIKYSETSGVNFTKSDTTQATTTTK</sequence>
<accession>W5SMH6</accession>
<dbReference type="EMBL" id="CP004339">
    <property type="protein sequence ID" value="AHH07843.1"/>
    <property type="molecule type" value="Genomic_DNA"/>
</dbReference>
<comment type="subcellular location">
    <subcellularLocation>
        <location evidence="2 8">Cell outer membrane</location>
        <topology evidence="2 8">Lipid-anchor</topology>
    </subcellularLocation>
</comment>
<evidence type="ECO:0000256" key="6">
    <source>
        <dbReference type="ARBA" id="ARBA00023237"/>
    </source>
</evidence>
<evidence type="ECO:0000256" key="1">
    <source>
        <dbReference type="ARBA" id="ARBA00003932"/>
    </source>
</evidence>
<keyword evidence="7 8" id="KW-0449">Lipoprotein</keyword>